<organism evidence="1">
    <name type="scientific">Anguilla anguilla</name>
    <name type="common">European freshwater eel</name>
    <name type="synonym">Muraena anguilla</name>
    <dbReference type="NCBI Taxonomy" id="7936"/>
    <lineage>
        <taxon>Eukaryota</taxon>
        <taxon>Metazoa</taxon>
        <taxon>Chordata</taxon>
        <taxon>Craniata</taxon>
        <taxon>Vertebrata</taxon>
        <taxon>Euteleostomi</taxon>
        <taxon>Actinopterygii</taxon>
        <taxon>Neopterygii</taxon>
        <taxon>Teleostei</taxon>
        <taxon>Anguilliformes</taxon>
        <taxon>Anguillidae</taxon>
        <taxon>Anguilla</taxon>
    </lineage>
</organism>
<proteinExistence type="predicted"/>
<evidence type="ECO:0000313" key="1">
    <source>
        <dbReference type="EMBL" id="JAH84090.1"/>
    </source>
</evidence>
<dbReference type="EMBL" id="GBXM01024487">
    <property type="protein sequence ID" value="JAH84090.1"/>
    <property type="molecule type" value="Transcribed_RNA"/>
</dbReference>
<reference evidence="1" key="2">
    <citation type="journal article" date="2015" name="Fish Shellfish Immunol.">
        <title>Early steps in the European eel (Anguilla anguilla)-Vibrio vulnificus interaction in the gills: Role of the RtxA13 toxin.</title>
        <authorList>
            <person name="Callol A."/>
            <person name="Pajuelo D."/>
            <person name="Ebbesson L."/>
            <person name="Teles M."/>
            <person name="MacKenzie S."/>
            <person name="Amaro C."/>
        </authorList>
    </citation>
    <scope>NUCLEOTIDE SEQUENCE</scope>
</reference>
<sequence>MSCADKNRPGA</sequence>
<name>A0A0E9W3D2_ANGAN</name>
<reference evidence="1" key="1">
    <citation type="submission" date="2014-11" db="EMBL/GenBank/DDBJ databases">
        <authorList>
            <person name="Amaro Gonzalez C."/>
        </authorList>
    </citation>
    <scope>NUCLEOTIDE SEQUENCE</scope>
</reference>
<accession>A0A0E9W3D2</accession>
<protein>
    <submittedName>
        <fullName evidence="1">Uncharacterized protein</fullName>
    </submittedName>
</protein>